<comment type="caution">
    <text evidence="1">The sequence shown here is derived from an EMBL/GenBank/DDBJ whole genome shotgun (WGS) entry which is preliminary data.</text>
</comment>
<evidence type="ECO:0000313" key="2">
    <source>
        <dbReference type="Proteomes" id="UP000232673"/>
    </source>
</evidence>
<dbReference type="InterPro" id="IPR046732">
    <property type="entry name" value="DUF6624"/>
</dbReference>
<sequence>MRKTFQMLILGLLMMGCKERVSDQKESEKKVQFNQGLVQELQEMAQIDQLAASNAFPPEKYSQLSQEEWEAYKDSIFRHHQKRAEKMLDKYGFIGYDLAGKEGSRNFWLIVQHSDHNPDFQNEALEKMEIEVKKENAEPSSFGLLVDRVKLNTGEKQIYGTQVAYDTVTGQAYPRKLADSANVNQRRKSLGLEPLEIYLNRMSEMHFEMNKKRYIKKGITEPKLYKVSEMPAGNNI</sequence>
<name>A0A2N0TM03_9FLAO</name>
<dbReference type="EMBL" id="LKTS01000048">
    <property type="protein sequence ID" value="PKD15769.1"/>
    <property type="molecule type" value="Genomic_DNA"/>
</dbReference>
<gene>
    <name evidence="1" type="ORF">APR41_10750</name>
</gene>
<dbReference type="RefSeq" id="WP_079713392.1">
    <property type="nucleotide sequence ID" value="NZ_FUZC01000008.1"/>
</dbReference>
<dbReference type="Pfam" id="PF20329">
    <property type="entry name" value="DUF6624"/>
    <property type="match status" value="1"/>
</dbReference>
<dbReference type="Proteomes" id="UP000232673">
    <property type="component" value="Unassembled WGS sequence"/>
</dbReference>
<dbReference type="PROSITE" id="PS51257">
    <property type="entry name" value="PROKAR_LIPOPROTEIN"/>
    <property type="match status" value="1"/>
</dbReference>
<keyword evidence="2" id="KW-1185">Reference proteome</keyword>
<dbReference type="STRING" id="447422.SAMN05660903_02359"/>
<dbReference type="OrthoDB" id="1164858at2"/>
<accession>A0A2N0TM03</accession>
<organism evidence="1 2">
    <name type="scientific">Salegentibacter salinarum</name>
    <dbReference type="NCBI Taxonomy" id="447422"/>
    <lineage>
        <taxon>Bacteria</taxon>
        <taxon>Pseudomonadati</taxon>
        <taxon>Bacteroidota</taxon>
        <taxon>Flavobacteriia</taxon>
        <taxon>Flavobacteriales</taxon>
        <taxon>Flavobacteriaceae</taxon>
        <taxon>Salegentibacter</taxon>
    </lineage>
</organism>
<dbReference type="AlphaFoldDB" id="A0A2N0TM03"/>
<proteinExistence type="predicted"/>
<evidence type="ECO:0000313" key="1">
    <source>
        <dbReference type="EMBL" id="PKD15769.1"/>
    </source>
</evidence>
<protein>
    <submittedName>
        <fullName evidence="1">Uncharacterized protein</fullName>
    </submittedName>
</protein>
<reference evidence="1 2" key="1">
    <citation type="submission" date="2015-10" db="EMBL/GenBank/DDBJ databases">
        <title>Draft genome sequence of Salegentibacter salinarum KCTC 12975.</title>
        <authorList>
            <person name="Lin W."/>
            <person name="Zheng Q."/>
        </authorList>
    </citation>
    <scope>NUCLEOTIDE SEQUENCE [LARGE SCALE GENOMIC DNA]</scope>
    <source>
        <strain evidence="1 2">KCTC 12975</strain>
    </source>
</reference>